<feature type="transmembrane region" description="Helical" evidence="6">
    <location>
        <begin position="62"/>
        <end position="80"/>
    </location>
</feature>
<keyword evidence="5 6" id="KW-0472">Membrane</keyword>
<keyword evidence="3 6" id="KW-0812">Transmembrane</keyword>
<evidence type="ECO:0000256" key="6">
    <source>
        <dbReference type="SAM" id="Phobius"/>
    </source>
</evidence>
<dbReference type="InterPro" id="IPR003544">
    <property type="entry name" value="Cyt_c_biogenesis_CcmB"/>
</dbReference>
<feature type="transmembrane region" description="Helical" evidence="6">
    <location>
        <begin position="132"/>
        <end position="158"/>
    </location>
</feature>
<dbReference type="STRING" id="1335309.GA0116948_101622"/>
<name>A0A1C3ZZC3_9BACT</name>
<dbReference type="OrthoDB" id="9788444at2"/>
<evidence type="ECO:0000313" key="7">
    <source>
        <dbReference type="EMBL" id="SCB87683.1"/>
    </source>
</evidence>
<evidence type="ECO:0000256" key="5">
    <source>
        <dbReference type="ARBA" id="ARBA00023136"/>
    </source>
</evidence>
<proteinExistence type="inferred from homology"/>
<keyword evidence="8" id="KW-1185">Reference proteome</keyword>
<evidence type="ECO:0000256" key="2">
    <source>
        <dbReference type="ARBA" id="ARBA00010544"/>
    </source>
</evidence>
<evidence type="ECO:0000256" key="1">
    <source>
        <dbReference type="ARBA" id="ARBA00004141"/>
    </source>
</evidence>
<protein>
    <submittedName>
        <fullName evidence="7">Heme exporter protein B</fullName>
    </submittedName>
</protein>
<comment type="similarity">
    <text evidence="2">Belongs to the CcmB/CycW/HelB family.</text>
</comment>
<gene>
    <name evidence="7" type="ORF">GA0116948_101622</name>
</gene>
<sequence length="258" mass="29073">MTRSAISPRFATKIFCIALKIGKTSFHNGCVKSIIFAPVKHSLHQIWTLVKKDILLEWRQQYAFFGILLYVVSTVFVINLMMGKPEEKTWNALFWVVQLFVSVNAIAKSFFQENRGRMLYFYSLVHPRHFIIAKLIYNLLLMSLMSLIVLLCCFIFLGNPLINFSYFFGVVILGGVSLSLVFTMLAAIAAQANQNAALMAIMGFPVIMPVLMLLGNVSRSAFTAVVQPGLPQMFVWLVGMDVLTIALALVLFPFLWSD</sequence>
<dbReference type="GO" id="GO:0016020">
    <property type="term" value="C:membrane"/>
    <property type="evidence" value="ECO:0007669"/>
    <property type="project" value="UniProtKB-SubCell"/>
</dbReference>
<dbReference type="EMBL" id="FMAR01000001">
    <property type="protein sequence ID" value="SCB87683.1"/>
    <property type="molecule type" value="Genomic_DNA"/>
</dbReference>
<dbReference type="GO" id="GO:0017004">
    <property type="term" value="P:cytochrome complex assembly"/>
    <property type="evidence" value="ECO:0007669"/>
    <property type="project" value="InterPro"/>
</dbReference>
<feature type="transmembrane region" description="Helical" evidence="6">
    <location>
        <begin position="196"/>
        <end position="214"/>
    </location>
</feature>
<keyword evidence="4 6" id="KW-1133">Transmembrane helix</keyword>
<feature type="transmembrane region" description="Helical" evidence="6">
    <location>
        <begin position="234"/>
        <end position="256"/>
    </location>
</feature>
<dbReference type="AlphaFoldDB" id="A0A1C3ZZC3"/>
<reference evidence="7 8" key="1">
    <citation type="submission" date="2016-08" db="EMBL/GenBank/DDBJ databases">
        <authorList>
            <person name="Seilhamer J.J."/>
        </authorList>
    </citation>
    <scope>NUCLEOTIDE SEQUENCE [LARGE SCALE GENOMIC DNA]</scope>
    <source>
        <strain evidence="7 8">A37T2</strain>
    </source>
</reference>
<dbReference type="GO" id="GO:0015232">
    <property type="term" value="F:heme transmembrane transporter activity"/>
    <property type="evidence" value="ECO:0007669"/>
    <property type="project" value="InterPro"/>
</dbReference>
<feature type="transmembrane region" description="Helical" evidence="6">
    <location>
        <begin position="164"/>
        <end position="189"/>
    </location>
</feature>
<feature type="transmembrane region" description="Helical" evidence="6">
    <location>
        <begin position="92"/>
        <end position="111"/>
    </location>
</feature>
<evidence type="ECO:0000313" key="8">
    <source>
        <dbReference type="Proteomes" id="UP000242818"/>
    </source>
</evidence>
<accession>A0A1C3ZZC3</accession>
<evidence type="ECO:0000256" key="4">
    <source>
        <dbReference type="ARBA" id="ARBA00022989"/>
    </source>
</evidence>
<dbReference type="Pfam" id="PF03379">
    <property type="entry name" value="CcmB"/>
    <property type="match status" value="1"/>
</dbReference>
<dbReference type="Proteomes" id="UP000242818">
    <property type="component" value="Unassembled WGS sequence"/>
</dbReference>
<organism evidence="7 8">
    <name type="scientific">Chitinophaga costaii</name>
    <dbReference type="NCBI Taxonomy" id="1335309"/>
    <lineage>
        <taxon>Bacteria</taxon>
        <taxon>Pseudomonadati</taxon>
        <taxon>Bacteroidota</taxon>
        <taxon>Chitinophagia</taxon>
        <taxon>Chitinophagales</taxon>
        <taxon>Chitinophagaceae</taxon>
        <taxon>Chitinophaga</taxon>
    </lineage>
</organism>
<comment type="subcellular location">
    <subcellularLocation>
        <location evidence="1">Membrane</location>
        <topology evidence="1">Multi-pass membrane protein</topology>
    </subcellularLocation>
</comment>
<evidence type="ECO:0000256" key="3">
    <source>
        <dbReference type="ARBA" id="ARBA00022692"/>
    </source>
</evidence>